<dbReference type="EMBL" id="JACVVK020000141">
    <property type="protein sequence ID" value="KAK7489188.1"/>
    <property type="molecule type" value="Genomic_DNA"/>
</dbReference>
<dbReference type="AlphaFoldDB" id="A0ABD0KPL3"/>
<evidence type="ECO:0000313" key="1">
    <source>
        <dbReference type="EMBL" id="KAK7489188.1"/>
    </source>
</evidence>
<reference evidence="1 2" key="1">
    <citation type="journal article" date="2023" name="Sci. Data">
        <title>Genome assembly of the Korean intertidal mud-creeper Batillaria attramentaria.</title>
        <authorList>
            <person name="Patra A.K."/>
            <person name="Ho P.T."/>
            <person name="Jun S."/>
            <person name="Lee S.J."/>
            <person name="Kim Y."/>
            <person name="Won Y.J."/>
        </authorList>
    </citation>
    <scope>NUCLEOTIDE SEQUENCE [LARGE SCALE GENOMIC DNA]</scope>
    <source>
        <strain evidence="1">Wonlab-2016</strain>
    </source>
</reference>
<keyword evidence="2" id="KW-1185">Reference proteome</keyword>
<name>A0ABD0KPL3_9CAEN</name>
<accession>A0ABD0KPL3</accession>
<proteinExistence type="predicted"/>
<dbReference type="Proteomes" id="UP001519460">
    <property type="component" value="Unassembled WGS sequence"/>
</dbReference>
<gene>
    <name evidence="1" type="ORF">BaRGS_00019566</name>
</gene>
<comment type="caution">
    <text evidence="1">The sequence shown here is derived from an EMBL/GenBank/DDBJ whole genome shotgun (WGS) entry which is preliminary data.</text>
</comment>
<organism evidence="1 2">
    <name type="scientific">Batillaria attramentaria</name>
    <dbReference type="NCBI Taxonomy" id="370345"/>
    <lineage>
        <taxon>Eukaryota</taxon>
        <taxon>Metazoa</taxon>
        <taxon>Spiralia</taxon>
        <taxon>Lophotrochozoa</taxon>
        <taxon>Mollusca</taxon>
        <taxon>Gastropoda</taxon>
        <taxon>Caenogastropoda</taxon>
        <taxon>Sorbeoconcha</taxon>
        <taxon>Cerithioidea</taxon>
        <taxon>Batillariidae</taxon>
        <taxon>Batillaria</taxon>
    </lineage>
</organism>
<protein>
    <submittedName>
        <fullName evidence="1">Uncharacterized protein</fullName>
    </submittedName>
</protein>
<evidence type="ECO:0000313" key="2">
    <source>
        <dbReference type="Proteomes" id="UP001519460"/>
    </source>
</evidence>
<sequence length="299" mass="34183">MADDKRTLEILQSLSPFSENGDDVVTRASRDLLISCIKTDPRVHMVFFPHVFPDPLQEHLDFRTFPMEPLAVAFVAEAIANIKDGFLFHSMINKSAVEGALRDIYLSLQWKKLGFQMYTLVYPEVVKDVTSGLTLKDYMGDDGCTWAERLMQHVQDPRWTRGVQQRIVRGQYSEEDYNRDMNALFVKLHLLDPQSVIPAYQFLLNQRALPAVNLELATRNYLGGPLDWRNIQFDVENAERKPSAPLGVSKLSLNSQMDVFHGTAVDEFVVTECRNLGLWSGLRPENVTVAKTRDKCRMM</sequence>